<proteinExistence type="predicted"/>
<feature type="domain" description="Sialidase" evidence="1">
    <location>
        <begin position="148"/>
        <end position="286"/>
    </location>
</feature>
<dbReference type="Proteomes" id="UP000320839">
    <property type="component" value="Chromosome"/>
</dbReference>
<dbReference type="InterPro" id="IPR036278">
    <property type="entry name" value="Sialidase_sf"/>
</dbReference>
<evidence type="ECO:0000313" key="2">
    <source>
        <dbReference type="EMBL" id="QDV17602.1"/>
    </source>
</evidence>
<evidence type="ECO:0000313" key="3">
    <source>
        <dbReference type="Proteomes" id="UP000320839"/>
    </source>
</evidence>
<name>A0A518FML4_9PLAN</name>
<gene>
    <name evidence="2" type="ORF">Pan153_22550</name>
</gene>
<evidence type="ECO:0000259" key="1">
    <source>
        <dbReference type="Pfam" id="PF13088"/>
    </source>
</evidence>
<organism evidence="2 3">
    <name type="scientific">Gimesia panareensis</name>
    <dbReference type="NCBI Taxonomy" id="2527978"/>
    <lineage>
        <taxon>Bacteria</taxon>
        <taxon>Pseudomonadati</taxon>
        <taxon>Planctomycetota</taxon>
        <taxon>Planctomycetia</taxon>
        <taxon>Planctomycetales</taxon>
        <taxon>Planctomycetaceae</taxon>
        <taxon>Gimesia</taxon>
    </lineage>
</organism>
<dbReference type="Pfam" id="PF13088">
    <property type="entry name" value="BNR_2"/>
    <property type="match status" value="1"/>
</dbReference>
<accession>A0A518FML4</accession>
<dbReference type="EMBL" id="CP036317">
    <property type="protein sequence ID" value="QDV17602.1"/>
    <property type="molecule type" value="Genomic_DNA"/>
</dbReference>
<dbReference type="AlphaFoldDB" id="A0A518FML4"/>
<dbReference type="SUPFAM" id="SSF50939">
    <property type="entry name" value="Sialidases"/>
    <property type="match status" value="1"/>
</dbReference>
<dbReference type="PANTHER" id="PTHR43752">
    <property type="entry name" value="BNR/ASP-BOX REPEAT FAMILY PROTEIN"/>
    <property type="match status" value="1"/>
</dbReference>
<dbReference type="CDD" id="cd15482">
    <property type="entry name" value="Sialidase_non-viral"/>
    <property type="match status" value="1"/>
</dbReference>
<dbReference type="InterPro" id="IPR011040">
    <property type="entry name" value="Sialidase"/>
</dbReference>
<dbReference type="PANTHER" id="PTHR43752:SF2">
    <property type="entry name" value="BNR_ASP-BOX REPEAT FAMILY PROTEIN"/>
    <property type="match status" value="1"/>
</dbReference>
<dbReference type="Gene3D" id="2.120.10.10">
    <property type="match status" value="1"/>
</dbReference>
<sequence>MEGYADHPQGTNITTQIMKPRIMQLNQLETGVLFRNEKPHVKSVHAYFPSVAVLPDGSLIGLFAQGEAFEAVNLQMHWSRSFDQGQTWEYQGQLNPETTDRLTSTFGRVTTTPDGELLANLIRYDRSAHPDEGLSNPETLGLVPAELLLMRSADQGKTWTGPASITPPLVGPAFEMCSPITILQDGRWLWPTSTWRGWDGELPNGNRMLALVSHDQGDSWDDYLDIMRSPNDQLIFWESKVLELPDGRLLAVAWCYDEATGTDRPNHYALSSDGGASWSAPASTQLRGQTLTPHLLEDGSLLCIYRRLDEPGLWSCHAHINEQGAWENGDLIPLWGANSAAGTTQTSENMSENFAALKFGAPHIVRLPDGQRFVTFWCYEQNVSLIRWFKFSVS</sequence>
<protein>
    <submittedName>
        <fullName evidence="2">BNR/Asp-box repeat protein</fullName>
    </submittedName>
</protein>
<reference evidence="2 3" key="1">
    <citation type="submission" date="2019-02" db="EMBL/GenBank/DDBJ databases">
        <title>Deep-cultivation of Planctomycetes and their phenomic and genomic characterization uncovers novel biology.</title>
        <authorList>
            <person name="Wiegand S."/>
            <person name="Jogler M."/>
            <person name="Boedeker C."/>
            <person name="Pinto D."/>
            <person name="Vollmers J."/>
            <person name="Rivas-Marin E."/>
            <person name="Kohn T."/>
            <person name="Peeters S.H."/>
            <person name="Heuer A."/>
            <person name="Rast P."/>
            <person name="Oberbeckmann S."/>
            <person name="Bunk B."/>
            <person name="Jeske O."/>
            <person name="Meyerdierks A."/>
            <person name="Storesund J.E."/>
            <person name="Kallscheuer N."/>
            <person name="Luecker S."/>
            <person name="Lage O.M."/>
            <person name="Pohl T."/>
            <person name="Merkel B.J."/>
            <person name="Hornburger P."/>
            <person name="Mueller R.-W."/>
            <person name="Bruemmer F."/>
            <person name="Labrenz M."/>
            <person name="Spormann A.M."/>
            <person name="Op den Camp H."/>
            <person name="Overmann J."/>
            <person name="Amann R."/>
            <person name="Jetten M.S.M."/>
            <person name="Mascher T."/>
            <person name="Medema M.H."/>
            <person name="Devos D.P."/>
            <person name="Kaster A.-K."/>
            <person name="Ovreas L."/>
            <person name="Rohde M."/>
            <person name="Galperin M.Y."/>
            <person name="Jogler C."/>
        </authorList>
    </citation>
    <scope>NUCLEOTIDE SEQUENCE [LARGE SCALE GENOMIC DNA]</scope>
    <source>
        <strain evidence="2 3">Pan153</strain>
    </source>
</reference>